<dbReference type="InterPro" id="IPR013563">
    <property type="entry name" value="Oligopep_ABC_C"/>
</dbReference>
<dbReference type="EMBL" id="UFZQ01000001">
    <property type="protein sequence ID" value="STE82721.1"/>
    <property type="molecule type" value="Genomic_DNA"/>
</dbReference>
<comment type="subcellular location">
    <subcellularLocation>
        <location evidence="1">Membrane</location>
    </subcellularLocation>
</comment>
<evidence type="ECO:0000256" key="7">
    <source>
        <dbReference type="ARBA" id="ARBA00023136"/>
    </source>
</evidence>
<comment type="similarity">
    <text evidence="2">Belongs to the ABC transporter superfamily.</text>
</comment>
<keyword evidence="9" id="KW-0378">Hydrolase</keyword>
<evidence type="ECO:0000256" key="5">
    <source>
        <dbReference type="ARBA" id="ARBA00022741"/>
    </source>
</evidence>
<evidence type="ECO:0000256" key="3">
    <source>
        <dbReference type="ARBA" id="ARBA00022448"/>
    </source>
</evidence>
<dbReference type="PANTHER" id="PTHR43297:SF2">
    <property type="entry name" value="DIPEPTIDE TRANSPORT ATP-BINDING PROTEIN DPPD"/>
    <property type="match status" value="1"/>
</dbReference>
<name>A0A376KN65_ECOLX</name>
<organism evidence="9 10">
    <name type="scientific">Escherichia coli</name>
    <dbReference type="NCBI Taxonomy" id="562"/>
    <lineage>
        <taxon>Bacteria</taxon>
        <taxon>Pseudomonadati</taxon>
        <taxon>Pseudomonadota</taxon>
        <taxon>Gammaproteobacteria</taxon>
        <taxon>Enterobacterales</taxon>
        <taxon>Enterobacteriaceae</taxon>
        <taxon>Escherichia</taxon>
    </lineage>
</organism>
<keyword evidence="7" id="KW-0472">Membrane</keyword>
<protein>
    <submittedName>
        <fullName evidence="9">Dipeptide ABC transporter ATP-binding protein</fullName>
        <ecNumber evidence="9">3.6.3.-</ecNumber>
    </submittedName>
</protein>
<reference evidence="9 10" key="1">
    <citation type="submission" date="2018-06" db="EMBL/GenBank/DDBJ databases">
        <authorList>
            <consortium name="Pathogen Informatics"/>
            <person name="Doyle S."/>
        </authorList>
    </citation>
    <scope>NUCLEOTIDE SEQUENCE [LARGE SCALE GENOMIC DNA]</scope>
    <source>
        <strain evidence="9 10">NCTC10418</strain>
    </source>
</reference>
<dbReference type="GO" id="GO:0016020">
    <property type="term" value="C:membrane"/>
    <property type="evidence" value="ECO:0007669"/>
    <property type="project" value="UniProtKB-SubCell"/>
</dbReference>
<keyword evidence="3" id="KW-0813">Transport</keyword>
<keyword evidence="6 9" id="KW-0067">ATP-binding</keyword>
<evidence type="ECO:0000313" key="9">
    <source>
        <dbReference type="EMBL" id="STE82721.1"/>
    </source>
</evidence>
<accession>A0A376KN65</accession>
<keyword evidence="4" id="KW-1003">Cell membrane</keyword>
<dbReference type="InterPro" id="IPR050388">
    <property type="entry name" value="ABC_Ni/Peptide_Import"/>
</dbReference>
<gene>
    <name evidence="9" type="primary">dppD_3</name>
    <name evidence="9" type="ORF">NCTC10418_00348</name>
</gene>
<evidence type="ECO:0000259" key="8">
    <source>
        <dbReference type="Pfam" id="PF08352"/>
    </source>
</evidence>
<dbReference type="AlphaFoldDB" id="A0A376KN65"/>
<dbReference type="GO" id="GO:0015833">
    <property type="term" value="P:peptide transport"/>
    <property type="evidence" value="ECO:0007669"/>
    <property type="project" value="InterPro"/>
</dbReference>
<evidence type="ECO:0000256" key="1">
    <source>
        <dbReference type="ARBA" id="ARBA00004370"/>
    </source>
</evidence>
<keyword evidence="5" id="KW-0547">Nucleotide-binding</keyword>
<evidence type="ECO:0000256" key="4">
    <source>
        <dbReference type="ARBA" id="ARBA00022475"/>
    </source>
</evidence>
<dbReference type="Pfam" id="PF08352">
    <property type="entry name" value="oligo_HPY"/>
    <property type="match status" value="1"/>
</dbReference>
<dbReference type="EC" id="3.6.3.-" evidence="9"/>
<dbReference type="InterPro" id="IPR027417">
    <property type="entry name" value="P-loop_NTPase"/>
</dbReference>
<feature type="domain" description="Oligopeptide/dipeptide ABC transporter C-terminal" evidence="8">
    <location>
        <begin position="22"/>
        <end position="54"/>
    </location>
</feature>
<dbReference type="PANTHER" id="PTHR43297">
    <property type="entry name" value="OLIGOPEPTIDE TRANSPORT ATP-BINDING PROTEIN APPD"/>
    <property type="match status" value="1"/>
</dbReference>
<evidence type="ECO:0000256" key="2">
    <source>
        <dbReference type="ARBA" id="ARBA00005417"/>
    </source>
</evidence>
<dbReference type="GO" id="GO:0005524">
    <property type="term" value="F:ATP binding"/>
    <property type="evidence" value="ECO:0007669"/>
    <property type="project" value="UniProtKB-KW"/>
</dbReference>
<dbReference type="Gene3D" id="3.40.50.300">
    <property type="entry name" value="P-loop containing nucleotide triphosphate hydrolases"/>
    <property type="match status" value="1"/>
</dbReference>
<proteinExistence type="inferred from homology"/>
<dbReference type="NCBIfam" id="TIGR01727">
    <property type="entry name" value="oligo_HPY"/>
    <property type="match status" value="1"/>
</dbReference>
<evidence type="ECO:0000313" key="10">
    <source>
        <dbReference type="Proteomes" id="UP000255460"/>
    </source>
</evidence>
<evidence type="ECO:0000256" key="6">
    <source>
        <dbReference type="ARBA" id="ARBA00022840"/>
    </source>
</evidence>
<dbReference type="Proteomes" id="UP000255460">
    <property type="component" value="Unassembled WGS sequence"/>
</dbReference>
<dbReference type="GO" id="GO:0016787">
    <property type="term" value="F:hydrolase activity"/>
    <property type="evidence" value="ECO:0007669"/>
    <property type="project" value="UniProtKB-KW"/>
</dbReference>
<sequence>MTWRWWPEAAHKIIVMYAGQVVETGDAHAIFHAPRHPYTQALLRALPRICSGQRTSGVVARCRSRQVRPPRTAACLTRAAPMPLTDVALKNRR</sequence>